<dbReference type="RefSeq" id="WP_411916114.1">
    <property type="nucleotide sequence ID" value="NZ_BAAFSF010000004.1"/>
</dbReference>
<evidence type="ECO:0000256" key="4">
    <source>
        <dbReference type="ARBA" id="ARBA00022692"/>
    </source>
</evidence>
<feature type="transmembrane region" description="Helical" evidence="7">
    <location>
        <begin position="79"/>
        <end position="102"/>
    </location>
</feature>
<proteinExistence type="inferred from homology"/>
<keyword evidence="6 7" id="KW-0472">Membrane</keyword>
<accession>A0ABQ0E3W1</accession>
<comment type="subcellular location">
    <subcellularLocation>
        <location evidence="1 7">Cell membrane</location>
        <topology evidence="1 7">Multi-pass membrane protein</topology>
    </subcellularLocation>
</comment>
<feature type="transmembrane region" description="Helical" evidence="7">
    <location>
        <begin position="140"/>
        <end position="163"/>
    </location>
</feature>
<protein>
    <recommendedName>
        <fullName evidence="7">UPF0056 membrane protein</fullName>
    </recommendedName>
</protein>
<evidence type="ECO:0000256" key="6">
    <source>
        <dbReference type="ARBA" id="ARBA00023136"/>
    </source>
</evidence>
<name>A0ABQ0E3W1_9PORP</name>
<keyword evidence="4 7" id="KW-0812">Transmembrane</keyword>
<feature type="transmembrane region" description="Helical" evidence="7">
    <location>
        <begin position="114"/>
        <end position="134"/>
    </location>
</feature>
<sequence>MERILHDLSLFDFKSAFSAFMVLFVSIDIIGAIPIVLSLKDKKQPYSPNRVAIYTLIMLLAFLFVGEPMLNFFSVDINSFAVAGAIVLFVLAVEMLFGVQVFKDDTASGGSATMVPLVFPLFAGAASFTALLTLRTAGYAYSNIVFAIFINAILIWLMLRFVVILERWLGKSGIYVLRKFFGVILLALSIKFFIDNLLKVIEMFYPLEG</sequence>
<dbReference type="PANTHER" id="PTHR33508:SF1">
    <property type="entry name" value="UPF0056 MEMBRANE PROTEIN YHCE"/>
    <property type="match status" value="1"/>
</dbReference>
<keyword evidence="3" id="KW-1003">Cell membrane</keyword>
<evidence type="ECO:0000256" key="5">
    <source>
        <dbReference type="ARBA" id="ARBA00022989"/>
    </source>
</evidence>
<dbReference type="PANTHER" id="PTHR33508">
    <property type="entry name" value="UPF0056 MEMBRANE PROTEIN YHCE"/>
    <property type="match status" value="1"/>
</dbReference>
<comment type="similarity">
    <text evidence="2 7">Belongs to the UPF0056 (MarC) family.</text>
</comment>
<dbReference type="Proteomes" id="UP001628220">
    <property type="component" value="Unassembled WGS sequence"/>
</dbReference>
<keyword evidence="9" id="KW-1185">Reference proteome</keyword>
<feature type="transmembrane region" description="Helical" evidence="7">
    <location>
        <begin position="175"/>
        <end position="194"/>
    </location>
</feature>
<evidence type="ECO:0000313" key="8">
    <source>
        <dbReference type="EMBL" id="GAB1252357.1"/>
    </source>
</evidence>
<reference evidence="8 9" key="1">
    <citation type="journal article" date="2025" name="Int. J. Syst. Evol. Microbiol.">
        <title>Desulfovibrio falkowii sp. nov., Porphyromonas miyakawae sp. nov., Mediterraneibacter flintii sp. nov. and Owariibacterium komagatae gen. nov., sp. nov., isolated from human faeces.</title>
        <authorList>
            <person name="Hamaguchi T."/>
            <person name="Ohara M."/>
            <person name="Hisatomi A."/>
            <person name="Sekiguchi K."/>
            <person name="Takeda J.I."/>
            <person name="Ueyama J."/>
            <person name="Ito M."/>
            <person name="Nishiwaki H."/>
            <person name="Ogi T."/>
            <person name="Hirayama M."/>
            <person name="Ohkuma M."/>
            <person name="Sakamoto M."/>
            <person name="Ohno K."/>
        </authorList>
    </citation>
    <scope>NUCLEOTIDE SEQUENCE [LARGE SCALE GENOMIC DNA]</scope>
    <source>
        <strain evidence="8 9">13CB11C</strain>
    </source>
</reference>
<dbReference type="EMBL" id="BAAFSF010000004">
    <property type="protein sequence ID" value="GAB1252357.1"/>
    <property type="molecule type" value="Genomic_DNA"/>
</dbReference>
<evidence type="ECO:0000256" key="1">
    <source>
        <dbReference type="ARBA" id="ARBA00004651"/>
    </source>
</evidence>
<keyword evidence="5 7" id="KW-1133">Transmembrane helix</keyword>
<feature type="transmembrane region" description="Helical" evidence="7">
    <location>
        <begin position="51"/>
        <end position="73"/>
    </location>
</feature>
<dbReference type="Pfam" id="PF01914">
    <property type="entry name" value="MarC"/>
    <property type="match status" value="1"/>
</dbReference>
<evidence type="ECO:0000313" key="9">
    <source>
        <dbReference type="Proteomes" id="UP001628220"/>
    </source>
</evidence>
<evidence type="ECO:0000256" key="2">
    <source>
        <dbReference type="ARBA" id="ARBA00009784"/>
    </source>
</evidence>
<organism evidence="8 9">
    <name type="scientific">Porphyromonas miyakawae</name>
    <dbReference type="NCBI Taxonomy" id="3137470"/>
    <lineage>
        <taxon>Bacteria</taxon>
        <taxon>Pseudomonadati</taxon>
        <taxon>Bacteroidota</taxon>
        <taxon>Bacteroidia</taxon>
        <taxon>Bacteroidales</taxon>
        <taxon>Porphyromonadaceae</taxon>
        <taxon>Porphyromonas</taxon>
    </lineage>
</organism>
<gene>
    <name evidence="8" type="ORF">Tsumi_14630</name>
</gene>
<evidence type="ECO:0000256" key="3">
    <source>
        <dbReference type="ARBA" id="ARBA00022475"/>
    </source>
</evidence>
<comment type="caution">
    <text evidence="8">The sequence shown here is derived from an EMBL/GenBank/DDBJ whole genome shotgun (WGS) entry which is preliminary data.</text>
</comment>
<feature type="transmembrane region" description="Helical" evidence="7">
    <location>
        <begin position="16"/>
        <end position="39"/>
    </location>
</feature>
<dbReference type="InterPro" id="IPR002771">
    <property type="entry name" value="Multi_antbiot-R_MarC"/>
</dbReference>
<evidence type="ECO:0000256" key="7">
    <source>
        <dbReference type="RuleBase" id="RU362048"/>
    </source>
</evidence>